<evidence type="ECO:0000313" key="4">
    <source>
        <dbReference type="EMBL" id="EME85936.1"/>
    </source>
</evidence>
<dbReference type="KEGG" id="pfj:MYCFIDRAFT_206671"/>
<gene>
    <name evidence="4" type="ORF">MYCFIDRAFT_206671</name>
</gene>
<evidence type="ECO:0000256" key="2">
    <source>
        <dbReference type="PROSITE-ProRule" id="PRU00708"/>
    </source>
</evidence>
<dbReference type="InterPro" id="IPR011990">
    <property type="entry name" value="TPR-like_helical_dom_sf"/>
</dbReference>
<evidence type="ECO:0000256" key="3">
    <source>
        <dbReference type="SAM" id="MobiDB-lite"/>
    </source>
</evidence>
<evidence type="ECO:0000313" key="5">
    <source>
        <dbReference type="Proteomes" id="UP000016932"/>
    </source>
</evidence>
<dbReference type="VEuPathDB" id="FungiDB:MYCFIDRAFT_206671"/>
<feature type="compositionally biased region" description="Basic and acidic residues" evidence="3">
    <location>
        <begin position="485"/>
        <end position="496"/>
    </location>
</feature>
<dbReference type="InterPro" id="IPR051222">
    <property type="entry name" value="PPR/CCM1_RNA-binding"/>
</dbReference>
<dbReference type="GeneID" id="19336497"/>
<feature type="repeat" description="PPR" evidence="2">
    <location>
        <begin position="743"/>
        <end position="777"/>
    </location>
</feature>
<dbReference type="OrthoDB" id="185373at2759"/>
<name>M3AMW2_PSEFD</name>
<proteinExistence type="predicted"/>
<feature type="compositionally biased region" description="Polar residues" evidence="3">
    <location>
        <begin position="680"/>
        <end position="690"/>
    </location>
</feature>
<dbReference type="Proteomes" id="UP000016932">
    <property type="component" value="Unassembled WGS sequence"/>
</dbReference>
<feature type="compositionally biased region" description="Basic and acidic residues" evidence="3">
    <location>
        <begin position="123"/>
        <end position="134"/>
    </location>
</feature>
<dbReference type="RefSeq" id="XP_007923386.1">
    <property type="nucleotide sequence ID" value="XM_007925195.1"/>
</dbReference>
<dbReference type="PROSITE" id="PS51375">
    <property type="entry name" value="PPR"/>
    <property type="match status" value="2"/>
</dbReference>
<dbReference type="eggNOG" id="KOG4197">
    <property type="taxonomic scope" value="Eukaryota"/>
</dbReference>
<accession>M3AMW2</accession>
<dbReference type="HOGENOM" id="CLU_011174_0_0_1"/>
<protein>
    <recommendedName>
        <fullName evidence="6">Pentacotripeptide-repeat region of PRORP domain-containing protein</fullName>
    </recommendedName>
</protein>
<feature type="region of interest" description="Disordered" evidence="3">
    <location>
        <begin position="671"/>
        <end position="690"/>
    </location>
</feature>
<dbReference type="NCBIfam" id="TIGR00756">
    <property type="entry name" value="PPR"/>
    <property type="match status" value="2"/>
</dbReference>
<organism evidence="4 5">
    <name type="scientific">Pseudocercospora fijiensis (strain CIRAD86)</name>
    <name type="common">Black leaf streak disease fungus</name>
    <name type="synonym">Mycosphaerella fijiensis</name>
    <dbReference type="NCBI Taxonomy" id="383855"/>
    <lineage>
        <taxon>Eukaryota</taxon>
        <taxon>Fungi</taxon>
        <taxon>Dikarya</taxon>
        <taxon>Ascomycota</taxon>
        <taxon>Pezizomycotina</taxon>
        <taxon>Dothideomycetes</taxon>
        <taxon>Dothideomycetidae</taxon>
        <taxon>Mycosphaerellales</taxon>
        <taxon>Mycosphaerellaceae</taxon>
        <taxon>Pseudocercospora</taxon>
    </lineage>
</organism>
<dbReference type="STRING" id="383855.M3AMW2"/>
<sequence>MFHVAGKPVRTPPLVCIELRPNRGASGPLHSRGASSGPQKCITPYVCLGCRSRSRLLARVSHVRRHEIRSFSSGASKKQRTPAHTGFGADFDGRAAVDGSSDNGSVTGRYSRRPLGPEQLLEEVDKPEQRRRDGNASNTHNSPPEMRHAQRWTGSHSLDPELQKHLDAYLDQRSARDVPAAWSTLREIGKCCAQRPVRDIRALYNSGRPFISAVSWLLLQSIRKWVEDVQKGNAQTDVASPYQVMQVMHGLNNTLAQLYQPPLWFLAHLISTVRFSDGGEDSLVVRQGREELAKMWRLCMGGHLTRQALGGRITEENRIQFASIAVRDDDWSFLPPTTFFASHAADQRSPDMFGSMLGMLVPQPSHDILVSNMGRHRCDYTSAAIVTWDLLQTLPPVLYGGSPLYAPLATLLGAIVKHAHAPRVPVLMLDMMRKSNEPGLVEGYRAMLARVHCEDLPAVMRNLKTTKRTKDTQTTPTSSSGISQEVHEPVDSDHNSTADPTLTLRHDGRSPETLSYASTQIKRLGRAREQQNLHAVEQLKNEILSHAKQFVTVKDRLPIEVYEHLMLAALSLRNPKLAIEIWNVLPQLGYKPDLKTFTVMLQGAQSMGDVVGMEAFWQNMRSAGFQPDAHAWSIRIFGLLKNRSRLNRSRQTGLDALHQMGQEWLAAARAKEGQDRTLEGQKQQPSKAISSTELLRKYSGPVDGVPRPTVEIMNSAIAGFAIVKPDEIPNVFAWGRAFGVEPDLSTYNSLLSLSMRRMQTEEALGILRQMQKRGIAADSTTWFVLLESLFYSGFFDSMDHGEQEAKVIALIDALGDKDLGLPDIDEKAYALIIDRLIKRYQNAAGADAVYSHMVKSGQQPTPHIHTILMMSYFDRQPEPDFASIESLWRKIQDPGTGFSGLVDTIFFDRMIEGYAKNHRIVGTKPMEDFLSHARSSGKQPGWLALGRVAQAYAAREQWDKLRNLVDQVQIAQRENSSRFMRKGEDDFWKAMERRGLGEMSVTVCWRGRRRMTLAMLSHHRGYDLPPSLTPSA</sequence>
<keyword evidence="5" id="KW-1185">Reference proteome</keyword>
<dbReference type="PANTHER" id="PTHR47942">
    <property type="entry name" value="TETRATRICOPEPTIDE REPEAT (TPR)-LIKE SUPERFAMILY PROTEIN-RELATED"/>
    <property type="match status" value="1"/>
</dbReference>
<dbReference type="Gene3D" id="1.25.40.10">
    <property type="entry name" value="Tetratricopeptide repeat domain"/>
    <property type="match status" value="3"/>
</dbReference>
<feature type="region of interest" description="Disordered" evidence="3">
    <location>
        <begin position="464"/>
        <end position="511"/>
    </location>
</feature>
<evidence type="ECO:0008006" key="6">
    <source>
        <dbReference type="Google" id="ProtNLM"/>
    </source>
</evidence>
<reference evidence="4 5" key="1">
    <citation type="journal article" date="2012" name="PLoS Pathog.">
        <title>Diverse lifestyles and strategies of plant pathogenesis encoded in the genomes of eighteen Dothideomycetes fungi.</title>
        <authorList>
            <person name="Ohm R.A."/>
            <person name="Feau N."/>
            <person name="Henrissat B."/>
            <person name="Schoch C.L."/>
            <person name="Horwitz B.A."/>
            <person name="Barry K.W."/>
            <person name="Condon B.J."/>
            <person name="Copeland A.C."/>
            <person name="Dhillon B."/>
            <person name="Glaser F."/>
            <person name="Hesse C.N."/>
            <person name="Kosti I."/>
            <person name="LaButti K."/>
            <person name="Lindquist E.A."/>
            <person name="Lucas S."/>
            <person name="Salamov A.A."/>
            <person name="Bradshaw R.E."/>
            <person name="Ciuffetti L."/>
            <person name="Hamelin R.C."/>
            <person name="Kema G.H.J."/>
            <person name="Lawrence C."/>
            <person name="Scott J.A."/>
            <person name="Spatafora J.W."/>
            <person name="Turgeon B.G."/>
            <person name="de Wit P.J.G.M."/>
            <person name="Zhong S."/>
            <person name="Goodwin S.B."/>
            <person name="Grigoriev I.V."/>
        </authorList>
    </citation>
    <scope>NUCLEOTIDE SEQUENCE [LARGE SCALE GENOMIC DNA]</scope>
    <source>
        <strain evidence="4 5">CIRAD86</strain>
    </source>
</reference>
<feature type="region of interest" description="Disordered" evidence="3">
    <location>
        <begin position="71"/>
        <end position="154"/>
    </location>
</feature>
<keyword evidence="1" id="KW-0677">Repeat</keyword>
<dbReference type="EMBL" id="KB446556">
    <property type="protein sequence ID" value="EME85936.1"/>
    <property type="molecule type" value="Genomic_DNA"/>
</dbReference>
<dbReference type="AlphaFoldDB" id="M3AMW2"/>
<feature type="repeat" description="PPR" evidence="2">
    <location>
        <begin position="593"/>
        <end position="627"/>
    </location>
</feature>
<dbReference type="Pfam" id="PF13041">
    <property type="entry name" value="PPR_2"/>
    <property type="match status" value="1"/>
</dbReference>
<evidence type="ECO:0000256" key="1">
    <source>
        <dbReference type="ARBA" id="ARBA00022737"/>
    </source>
</evidence>
<dbReference type="InterPro" id="IPR002885">
    <property type="entry name" value="PPR_rpt"/>
</dbReference>